<dbReference type="EC" id="3.4.11.5" evidence="2"/>
<dbReference type="Proteomes" id="UP001205560">
    <property type="component" value="Unassembled WGS sequence"/>
</dbReference>
<keyword evidence="5 9" id="KW-0378">Hydrolase</keyword>
<comment type="caution">
    <text evidence="9">The sequence shown here is derived from an EMBL/GenBank/DDBJ whole genome shotgun (WGS) entry which is preliminary data.</text>
</comment>
<reference evidence="9 10" key="1">
    <citation type="submission" date="2022-08" db="EMBL/GenBank/DDBJ databases">
        <title>Reclassification of Massilia species as members of the genera Telluria, Duganella, Pseudoduganella, Mokoshia gen. nov. and Zemynaea gen. nov. using orthogonal and non-orthogonal genome-based approaches.</title>
        <authorList>
            <person name="Bowman J.P."/>
        </authorList>
    </citation>
    <scope>NUCLEOTIDE SEQUENCE [LARGE SCALE GENOMIC DNA]</scope>
    <source>
        <strain evidence="9 10">LMG 28164</strain>
    </source>
</reference>
<protein>
    <recommendedName>
        <fullName evidence="3">Proline iminopeptidase</fullName>
        <ecNumber evidence="2">3.4.11.5</ecNumber>
    </recommendedName>
    <alternativeName>
        <fullName evidence="6">Prolyl aminopeptidase</fullName>
    </alternativeName>
</protein>
<feature type="signal peptide" evidence="7">
    <location>
        <begin position="1"/>
        <end position="20"/>
    </location>
</feature>
<dbReference type="SUPFAM" id="SSF53474">
    <property type="entry name" value="alpha/beta-Hydrolases"/>
    <property type="match status" value="1"/>
</dbReference>
<dbReference type="InterPro" id="IPR002410">
    <property type="entry name" value="Peptidase_S33"/>
</dbReference>
<evidence type="ECO:0000256" key="3">
    <source>
        <dbReference type="ARBA" id="ARBA00021843"/>
    </source>
</evidence>
<evidence type="ECO:0000256" key="2">
    <source>
        <dbReference type="ARBA" id="ARBA00012568"/>
    </source>
</evidence>
<evidence type="ECO:0000256" key="7">
    <source>
        <dbReference type="SAM" id="SignalP"/>
    </source>
</evidence>
<evidence type="ECO:0000256" key="1">
    <source>
        <dbReference type="ARBA" id="ARBA00001585"/>
    </source>
</evidence>
<evidence type="ECO:0000259" key="8">
    <source>
        <dbReference type="Pfam" id="PF12146"/>
    </source>
</evidence>
<organism evidence="9 10">
    <name type="scientific">Massilia norwichensis</name>
    <dbReference type="NCBI Taxonomy" id="1442366"/>
    <lineage>
        <taxon>Bacteria</taxon>
        <taxon>Pseudomonadati</taxon>
        <taxon>Pseudomonadota</taxon>
        <taxon>Betaproteobacteria</taxon>
        <taxon>Burkholderiales</taxon>
        <taxon>Oxalobacteraceae</taxon>
        <taxon>Telluria group</taxon>
        <taxon>Massilia</taxon>
    </lineage>
</organism>
<dbReference type="InterPro" id="IPR005944">
    <property type="entry name" value="Pro_iminopeptidase"/>
</dbReference>
<keyword evidence="10" id="KW-1185">Reference proteome</keyword>
<dbReference type="PANTHER" id="PTHR43722">
    <property type="entry name" value="PROLINE IMINOPEPTIDASE"/>
    <property type="match status" value="1"/>
</dbReference>
<dbReference type="EMBL" id="JANUGX010000004">
    <property type="protein sequence ID" value="MCS0588602.1"/>
    <property type="molecule type" value="Genomic_DNA"/>
</dbReference>
<evidence type="ECO:0000256" key="5">
    <source>
        <dbReference type="ARBA" id="ARBA00022801"/>
    </source>
</evidence>
<proteinExistence type="predicted"/>
<keyword evidence="4" id="KW-0963">Cytoplasm</keyword>
<evidence type="ECO:0000313" key="10">
    <source>
        <dbReference type="Proteomes" id="UP001205560"/>
    </source>
</evidence>
<dbReference type="PANTHER" id="PTHR43722:SF1">
    <property type="entry name" value="PROLINE IMINOPEPTIDASE"/>
    <property type="match status" value="1"/>
</dbReference>
<feature type="chain" id="PRO_5046585279" description="Proline iminopeptidase" evidence="7">
    <location>
        <begin position="21"/>
        <end position="352"/>
    </location>
</feature>
<evidence type="ECO:0000313" key="9">
    <source>
        <dbReference type="EMBL" id="MCS0588602.1"/>
    </source>
</evidence>
<dbReference type="RefSeq" id="WP_258844358.1">
    <property type="nucleotide sequence ID" value="NZ_JANUGX010000004.1"/>
</dbReference>
<evidence type="ECO:0000256" key="4">
    <source>
        <dbReference type="ARBA" id="ARBA00022490"/>
    </source>
</evidence>
<dbReference type="InterPro" id="IPR022742">
    <property type="entry name" value="Hydrolase_4"/>
</dbReference>
<evidence type="ECO:0000256" key="6">
    <source>
        <dbReference type="ARBA" id="ARBA00029605"/>
    </source>
</evidence>
<accession>A0ABT2A347</accession>
<comment type="catalytic activity">
    <reaction evidence="1">
        <text>Release of N-terminal proline from a peptide.</text>
        <dbReference type="EC" id="3.4.11.5"/>
    </reaction>
</comment>
<feature type="domain" description="Serine aminopeptidase S33" evidence="8">
    <location>
        <begin position="66"/>
        <end position="332"/>
    </location>
</feature>
<gene>
    <name evidence="9" type="ORF">NX782_05240</name>
</gene>
<name>A0ABT2A347_9BURK</name>
<keyword evidence="7" id="KW-0732">Signal</keyword>
<dbReference type="InterPro" id="IPR029058">
    <property type="entry name" value="AB_hydrolase_fold"/>
</dbReference>
<sequence>MPRLPLAALLVLSTHVPLHAQEPVFGLLPDKTCTSANQAVDEKGYVRIGGIEQWVRIKGSSCANPVLVLVHGGPGNPTTPWADNVYKAWEKDFTIVQWDQRGAGMTYARNPPAEDTPLVLEQLRDDGLEVARYAAKRFGKRKVILMGGSWSSVLGVHMAKANPAMFCGLVSSSQAVNEVLSQRGSYEATLALARAAADADSIAKLEGIGPPPWTDPRNPGIIRRVMRKYETLRTEPAPKAWWVFSPEYATAKYEADYTAGEDYSWLQFVGLKGDGIASKIDLYKLGPKFDLPVYMVQGEEDLLTMPAPSKRYFDFIQAPHKEFVLVPRTGHDPNPPMVEAQYRLLKKIGDCR</sequence>
<dbReference type="GO" id="GO:0016787">
    <property type="term" value="F:hydrolase activity"/>
    <property type="evidence" value="ECO:0007669"/>
    <property type="project" value="UniProtKB-KW"/>
</dbReference>
<dbReference type="Pfam" id="PF12146">
    <property type="entry name" value="Hydrolase_4"/>
    <property type="match status" value="1"/>
</dbReference>
<dbReference type="PRINTS" id="PR00793">
    <property type="entry name" value="PROAMNOPTASE"/>
</dbReference>
<dbReference type="Gene3D" id="3.40.50.1820">
    <property type="entry name" value="alpha/beta hydrolase"/>
    <property type="match status" value="1"/>
</dbReference>